<accession>A0A225D3D0</accession>
<sequence length="125" mass="13493">MNAQMVCNALIAAGIEAVMSEDISGAGVRLGGLNPSIVWIERADAERAQSILEEYDSRPATRRQRNETGGPIEVVCEECGKRSTFRAAENGTVQHCSHCRAYVDVGGEPEIEGWDDTPGEEEAKA</sequence>
<evidence type="ECO:0000313" key="1">
    <source>
        <dbReference type="EMBL" id="OWK36012.1"/>
    </source>
</evidence>
<protein>
    <submittedName>
        <fullName evidence="1">Uncharacterized protein</fullName>
    </submittedName>
</protein>
<gene>
    <name evidence="1" type="ORF">FRUB_08575</name>
</gene>
<dbReference type="Proteomes" id="UP000214646">
    <property type="component" value="Unassembled WGS sequence"/>
</dbReference>
<dbReference type="EMBL" id="NIDE01000017">
    <property type="protein sequence ID" value="OWK36012.1"/>
    <property type="molecule type" value="Genomic_DNA"/>
</dbReference>
<comment type="caution">
    <text evidence="1">The sequence shown here is derived from an EMBL/GenBank/DDBJ whole genome shotgun (WGS) entry which is preliminary data.</text>
</comment>
<dbReference type="AlphaFoldDB" id="A0A225D3D0"/>
<reference evidence="2" key="1">
    <citation type="submission" date="2017-06" db="EMBL/GenBank/DDBJ databases">
        <title>Genome analysis of Fimbriiglobus ruber SP5, the first member of the order Planctomycetales with confirmed chitinolytic capability.</title>
        <authorList>
            <person name="Ravin N.V."/>
            <person name="Rakitin A.L."/>
            <person name="Ivanova A.A."/>
            <person name="Beletsky A.V."/>
            <person name="Kulichevskaya I.S."/>
            <person name="Mardanov A.V."/>
            <person name="Dedysh S.N."/>
        </authorList>
    </citation>
    <scope>NUCLEOTIDE SEQUENCE [LARGE SCALE GENOMIC DNA]</scope>
    <source>
        <strain evidence="2">SP5</strain>
    </source>
</reference>
<keyword evidence="2" id="KW-1185">Reference proteome</keyword>
<dbReference type="OrthoDB" id="288709at2"/>
<organism evidence="1 2">
    <name type="scientific">Fimbriiglobus ruber</name>
    <dbReference type="NCBI Taxonomy" id="1908690"/>
    <lineage>
        <taxon>Bacteria</taxon>
        <taxon>Pseudomonadati</taxon>
        <taxon>Planctomycetota</taxon>
        <taxon>Planctomycetia</taxon>
        <taxon>Gemmatales</taxon>
        <taxon>Gemmataceae</taxon>
        <taxon>Fimbriiglobus</taxon>
    </lineage>
</organism>
<proteinExistence type="predicted"/>
<name>A0A225D3D0_9BACT</name>
<evidence type="ECO:0000313" key="2">
    <source>
        <dbReference type="Proteomes" id="UP000214646"/>
    </source>
</evidence>